<dbReference type="Proteomes" id="UP000789525">
    <property type="component" value="Unassembled WGS sequence"/>
</dbReference>
<dbReference type="EMBL" id="CAJVPT010009223">
    <property type="protein sequence ID" value="CAG8559265.1"/>
    <property type="molecule type" value="Genomic_DNA"/>
</dbReference>
<evidence type="ECO:0000313" key="2">
    <source>
        <dbReference type="Proteomes" id="UP000789525"/>
    </source>
</evidence>
<name>A0ACA9M207_9GLOM</name>
<reference evidence="1" key="1">
    <citation type="submission" date="2021-06" db="EMBL/GenBank/DDBJ databases">
        <authorList>
            <person name="Kallberg Y."/>
            <person name="Tangrot J."/>
            <person name="Rosling A."/>
        </authorList>
    </citation>
    <scope>NUCLEOTIDE SEQUENCE</scope>
    <source>
        <strain evidence="1">CL356</strain>
    </source>
</reference>
<gene>
    <name evidence="1" type="ORF">ACOLOM_LOCUS5163</name>
</gene>
<protein>
    <submittedName>
        <fullName evidence="1">3545_t:CDS:1</fullName>
    </submittedName>
</protein>
<proteinExistence type="predicted"/>
<organism evidence="1 2">
    <name type="scientific">Acaulospora colombiana</name>
    <dbReference type="NCBI Taxonomy" id="27376"/>
    <lineage>
        <taxon>Eukaryota</taxon>
        <taxon>Fungi</taxon>
        <taxon>Fungi incertae sedis</taxon>
        <taxon>Mucoromycota</taxon>
        <taxon>Glomeromycotina</taxon>
        <taxon>Glomeromycetes</taxon>
        <taxon>Diversisporales</taxon>
        <taxon>Acaulosporaceae</taxon>
        <taxon>Acaulospora</taxon>
    </lineage>
</organism>
<keyword evidence="2" id="KW-1185">Reference proteome</keyword>
<sequence>PELTGIVDDEKGEKVTDQEEIKFDEEEDRKIMEEAKRKRLKAKGYRVPPKRPE</sequence>
<comment type="caution">
    <text evidence="1">The sequence shown here is derived from an EMBL/GenBank/DDBJ whole genome shotgun (WGS) entry which is preliminary data.</text>
</comment>
<accession>A0ACA9M207</accession>
<feature type="non-terminal residue" evidence="1">
    <location>
        <position position="1"/>
    </location>
</feature>
<evidence type="ECO:0000313" key="1">
    <source>
        <dbReference type="EMBL" id="CAG8559265.1"/>
    </source>
</evidence>